<evidence type="ECO:0000313" key="5">
    <source>
        <dbReference type="Proteomes" id="UP001159427"/>
    </source>
</evidence>
<dbReference type="PROSITE" id="PS00284">
    <property type="entry name" value="SERPIN"/>
    <property type="match status" value="1"/>
</dbReference>
<name>A0ABN8LXU0_9CNID</name>
<dbReference type="Pfam" id="PF00079">
    <property type="entry name" value="Serpin"/>
    <property type="match status" value="1"/>
</dbReference>
<dbReference type="PANTHER" id="PTHR11461:SF211">
    <property type="entry name" value="GH10112P-RELATED"/>
    <property type="match status" value="1"/>
</dbReference>
<sequence length="356" mass="39961">NLFYSPSSLSTALAMTFMGARGDTAKHMSEALHWEAMTSDQLHDQQRHFLDALQESNAEGNELLAGNRLLCTKFLDGTKQFYNAELALVDYQNHPEGARKEVNDWVDKKTKENIKNLIPEGVFNSLTVLTLVNAIYFKGIWQNQFARRATRSKDFFVSKKEKVKVKMMKLKTNFKHIANGGELGCQLLELPYQGEDLSMFILLPQDKYGLTSVEASLTHDKLQKAIALTQVQRSRGVKVYLPRFKMTQQFQLNELLAKMGAIDMFNANRADFTGISTGPERLHVSLVIHKAFVEVNEKGTEAAAPTAVVMKARSPFGGSAKIPVFCADHPFLFLLCHKKSGGILFMGRMVKPEPLD</sequence>
<dbReference type="InterPro" id="IPR000215">
    <property type="entry name" value="Serpin_fam"/>
</dbReference>
<dbReference type="SMART" id="SM00093">
    <property type="entry name" value="SERPIN"/>
    <property type="match status" value="1"/>
</dbReference>
<evidence type="ECO:0000256" key="1">
    <source>
        <dbReference type="ARBA" id="ARBA00009500"/>
    </source>
</evidence>
<protein>
    <recommendedName>
        <fullName evidence="3">Serpin domain-containing protein</fullName>
    </recommendedName>
</protein>
<dbReference type="EMBL" id="CALNXI010000142">
    <property type="protein sequence ID" value="CAH3020281.1"/>
    <property type="molecule type" value="Genomic_DNA"/>
</dbReference>
<accession>A0ABN8LXU0</accession>
<dbReference type="InterPro" id="IPR042185">
    <property type="entry name" value="Serpin_sf_2"/>
</dbReference>
<comment type="caution">
    <text evidence="4">The sequence shown here is derived from an EMBL/GenBank/DDBJ whole genome shotgun (WGS) entry which is preliminary data.</text>
</comment>
<dbReference type="Gene3D" id="2.30.39.10">
    <property type="entry name" value="Alpha-1-antitrypsin, domain 1"/>
    <property type="match status" value="1"/>
</dbReference>
<dbReference type="InterPro" id="IPR023796">
    <property type="entry name" value="Serpin_dom"/>
</dbReference>
<feature type="non-terminal residue" evidence="4">
    <location>
        <position position="1"/>
    </location>
</feature>
<gene>
    <name evidence="4" type="ORF">PEVE_00006508</name>
</gene>
<evidence type="ECO:0000313" key="4">
    <source>
        <dbReference type="EMBL" id="CAH3020281.1"/>
    </source>
</evidence>
<feature type="domain" description="Serpin" evidence="3">
    <location>
        <begin position="1"/>
        <end position="352"/>
    </location>
</feature>
<evidence type="ECO:0000256" key="2">
    <source>
        <dbReference type="RuleBase" id="RU000411"/>
    </source>
</evidence>
<proteinExistence type="inferred from homology"/>
<organism evidence="4 5">
    <name type="scientific">Porites evermanni</name>
    <dbReference type="NCBI Taxonomy" id="104178"/>
    <lineage>
        <taxon>Eukaryota</taxon>
        <taxon>Metazoa</taxon>
        <taxon>Cnidaria</taxon>
        <taxon>Anthozoa</taxon>
        <taxon>Hexacorallia</taxon>
        <taxon>Scleractinia</taxon>
        <taxon>Fungiina</taxon>
        <taxon>Poritidae</taxon>
        <taxon>Porites</taxon>
    </lineage>
</organism>
<evidence type="ECO:0000259" key="3">
    <source>
        <dbReference type="SMART" id="SM00093"/>
    </source>
</evidence>
<reference evidence="4 5" key="1">
    <citation type="submission" date="2022-05" db="EMBL/GenBank/DDBJ databases">
        <authorList>
            <consortium name="Genoscope - CEA"/>
            <person name="William W."/>
        </authorList>
    </citation>
    <scope>NUCLEOTIDE SEQUENCE [LARGE SCALE GENOMIC DNA]</scope>
</reference>
<dbReference type="Gene3D" id="3.30.497.10">
    <property type="entry name" value="Antithrombin, subunit I, domain 2"/>
    <property type="match status" value="1"/>
</dbReference>
<dbReference type="CDD" id="cd19590">
    <property type="entry name" value="serpin_thermopin-like"/>
    <property type="match status" value="1"/>
</dbReference>
<dbReference type="SUPFAM" id="SSF56574">
    <property type="entry name" value="Serpins"/>
    <property type="match status" value="1"/>
</dbReference>
<dbReference type="InterPro" id="IPR023795">
    <property type="entry name" value="Serpin_CS"/>
</dbReference>
<dbReference type="Proteomes" id="UP001159427">
    <property type="component" value="Unassembled WGS sequence"/>
</dbReference>
<dbReference type="PANTHER" id="PTHR11461">
    <property type="entry name" value="SERINE PROTEASE INHIBITOR, SERPIN"/>
    <property type="match status" value="1"/>
</dbReference>
<dbReference type="InterPro" id="IPR042178">
    <property type="entry name" value="Serpin_sf_1"/>
</dbReference>
<dbReference type="InterPro" id="IPR036186">
    <property type="entry name" value="Serpin_sf"/>
</dbReference>
<keyword evidence="5" id="KW-1185">Reference proteome</keyword>
<comment type="similarity">
    <text evidence="1 2">Belongs to the serpin family.</text>
</comment>